<name>A0A0H3ZV20_9VIBR</name>
<accession>A0A0H3ZV20</accession>
<dbReference type="EMBL" id="KP795618">
    <property type="protein sequence ID" value="AKN38868.1"/>
    <property type="molecule type" value="Genomic_DNA"/>
</dbReference>
<reference evidence="5" key="1">
    <citation type="journal article" date="2015" name="MBio">
        <title>Eco-Evolutionary Dynamics of Episomes among Ecologically Cohesive Bacterial Populations.</title>
        <authorList>
            <person name="Xue H."/>
            <person name="Cordero O.X."/>
            <person name="Camas F.M."/>
            <person name="Trimble W."/>
            <person name="Meyer F."/>
            <person name="Guglielmini J."/>
            <person name="Rocha E.P."/>
            <person name="Polz M.F."/>
        </authorList>
    </citation>
    <scope>NUCLEOTIDE SEQUENCE</scope>
    <source>
        <strain evidence="3">1S_120</strain>
        <strain evidence="2">1S_77</strain>
        <strain evidence="5">5S_149</strain>
        <strain evidence="6">5S_239</strain>
        <strain evidence="4">5S_240</strain>
    </source>
</reference>
<keyword evidence="1" id="KW-0812">Transmembrane</keyword>
<dbReference type="EMBL" id="KP795447">
    <property type="protein sequence ID" value="AKN35707.1"/>
    <property type="molecule type" value="Genomic_DNA"/>
</dbReference>
<dbReference type="EMBL" id="KP795680">
    <property type="protein sequence ID" value="AKN40110.1"/>
    <property type="molecule type" value="Genomic_DNA"/>
</dbReference>
<evidence type="ECO:0000256" key="1">
    <source>
        <dbReference type="SAM" id="Phobius"/>
    </source>
</evidence>
<proteinExistence type="predicted"/>
<dbReference type="EMBL" id="KP795533">
    <property type="protein sequence ID" value="AKN37374.1"/>
    <property type="molecule type" value="Genomic_DNA"/>
</dbReference>
<feature type="transmembrane region" description="Helical" evidence="1">
    <location>
        <begin position="6"/>
        <end position="22"/>
    </location>
</feature>
<dbReference type="AlphaFoldDB" id="A0A0H3ZV20"/>
<evidence type="ECO:0000313" key="3">
    <source>
        <dbReference type="EMBL" id="AKN37374.1"/>
    </source>
</evidence>
<organism evidence="5">
    <name type="scientific">Vibrio kanaloae</name>
    <dbReference type="NCBI Taxonomy" id="170673"/>
    <lineage>
        <taxon>Bacteria</taxon>
        <taxon>Pseudomonadati</taxon>
        <taxon>Pseudomonadota</taxon>
        <taxon>Gammaproteobacteria</taxon>
        <taxon>Vibrionales</taxon>
        <taxon>Vibrionaceae</taxon>
        <taxon>Vibrio</taxon>
    </lineage>
</organism>
<protein>
    <submittedName>
        <fullName evidence="5">Uncharacterized protein</fullName>
    </submittedName>
</protein>
<evidence type="ECO:0000313" key="2">
    <source>
        <dbReference type="EMBL" id="AKN35707.1"/>
    </source>
</evidence>
<evidence type="ECO:0000313" key="6">
    <source>
        <dbReference type="EMBL" id="AKN40345.1"/>
    </source>
</evidence>
<evidence type="ECO:0000313" key="4">
    <source>
        <dbReference type="EMBL" id="AKN38868.1"/>
    </source>
</evidence>
<sequence length="62" mass="7271">MSPNDINYQLILIITINYNLLHSRIKKMLWRRSPTCLIKPIGLSVTLKKYSCITYSSLSEQR</sequence>
<evidence type="ECO:0000313" key="5">
    <source>
        <dbReference type="EMBL" id="AKN40110.1"/>
    </source>
</evidence>
<dbReference type="EMBL" id="KP795692">
    <property type="protein sequence ID" value="AKN40345.1"/>
    <property type="molecule type" value="Genomic_DNA"/>
</dbReference>
<keyword evidence="1" id="KW-0472">Membrane</keyword>
<keyword evidence="1" id="KW-1133">Transmembrane helix</keyword>